<reference evidence="1" key="2">
    <citation type="journal article" date="2015" name="Data Brief">
        <title>Shoot transcriptome of the giant reed, Arundo donax.</title>
        <authorList>
            <person name="Barrero R.A."/>
            <person name="Guerrero F.D."/>
            <person name="Moolhuijzen P."/>
            <person name="Goolsby J.A."/>
            <person name="Tidwell J."/>
            <person name="Bellgard S.E."/>
            <person name="Bellgard M.I."/>
        </authorList>
    </citation>
    <scope>NUCLEOTIDE SEQUENCE</scope>
    <source>
        <tissue evidence="1">Shoot tissue taken approximately 20 cm above the soil surface</tissue>
    </source>
</reference>
<dbReference type="EMBL" id="GBRH01280891">
    <property type="protein sequence ID" value="JAD17004.1"/>
    <property type="molecule type" value="Transcribed_RNA"/>
</dbReference>
<protein>
    <submittedName>
        <fullName evidence="1">Uncharacterized protein</fullName>
    </submittedName>
</protein>
<name>A0A0A8XSQ9_ARUDO</name>
<evidence type="ECO:0000313" key="1">
    <source>
        <dbReference type="EMBL" id="JAD17004.1"/>
    </source>
</evidence>
<accession>A0A0A8XSQ9</accession>
<dbReference type="AlphaFoldDB" id="A0A0A8XSQ9"/>
<reference evidence="1" key="1">
    <citation type="submission" date="2014-09" db="EMBL/GenBank/DDBJ databases">
        <authorList>
            <person name="Magalhaes I.L.F."/>
            <person name="Oliveira U."/>
            <person name="Santos F.R."/>
            <person name="Vidigal T.H.D.A."/>
            <person name="Brescovit A.D."/>
            <person name="Santos A.J."/>
        </authorList>
    </citation>
    <scope>NUCLEOTIDE SEQUENCE</scope>
    <source>
        <tissue evidence="1">Shoot tissue taken approximately 20 cm above the soil surface</tissue>
    </source>
</reference>
<proteinExistence type="predicted"/>
<sequence>MGKGGVDQYSGFTAQIPLRLMIGVLKLSFQI</sequence>
<organism evidence="1">
    <name type="scientific">Arundo donax</name>
    <name type="common">Giant reed</name>
    <name type="synonym">Donax arundinaceus</name>
    <dbReference type="NCBI Taxonomy" id="35708"/>
    <lineage>
        <taxon>Eukaryota</taxon>
        <taxon>Viridiplantae</taxon>
        <taxon>Streptophyta</taxon>
        <taxon>Embryophyta</taxon>
        <taxon>Tracheophyta</taxon>
        <taxon>Spermatophyta</taxon>
        <taxon>Magnoliopsida</taxon>
        <taxon>Liliopsida</taxon>
        <taxon>Poales</taxon>
        <taxon>Poaceae</taxon>
        <taxon>PACMAD clade</taxon>
        <taxon>Arundinoideae</taxon>
        <taxon>Arundineae</taxon>
        <taxon>Arundo</taxon>
    </lineage>
</organism>